<reference evidence="4" key="1">
    <citation type="submission" date="2016-10" db="EMBL/GenBank/DDBJ databases">
        <authorList>
            <person name="Varghese N."/>
            <person name="Submissions S."/>
        </authorList>
    </citation>
    <scope>NUCLEOTIDE SEQUENCE [LARGE SCALE GENOMIC DNA]</scope>
    <source>
        <strain evidence="4">SP</strain>
    </source>
</reference>
<evidence type="ECO:0008006" key="5">
    <source>
        <dbReference type="Google" id="ProtNLM"/>
    </source>
</evidence>
<accession>A0A1H3SSG9</accession>
<keyword evidence="4" id="KW-1185">Reference proteome</keyword>
<dbReference type="PANTHER" id="PTHR40841">
    <property type="entry name" value="SIDEROPHORE TRIACETYLFUSARININE C ESTERASE"/>
    <property type="match status" value="1"/>
</dbReference>
<dbReference type="AlphaFoldDB" id="A0A1H3SSG9"/>
<comment type="similarity">
    <text evidence="1">Belongs to the esterase D family.</text>
</comment>
<dbReference type="OrthoDB" id="9784036at2"/>
<dbReference type="Gene3D" id="3.40.50.1820">
    <property type="entry name" value="alpha/beta hydrolase"/>
    <property type="match status" value="1"/>
</dbReference>
<protein>
    <recommendedName>
        <fullName evidence="5">Enterobactin esterase</fullName>
    </recommendedName>
</protein>
<dbReference type="Pfam" id="PF00756">
    <property type="entry name" value="Esterase"/>
    <property type="match status" value="1"/>
</dbReference>
<dbReference type="PANTHER" id="PTHR40841:SF2">
    <property type="entry name" value="SIDEROPHORE-DEGRADING ESTERASE (EUROFUNG)"/>
    <property type="match status" value="1"/>
</dbReference>
<sequence>MVWEGMLKDEKSSSMYTITGTEQQQIVSGLNREYHIFISKPNVEPPATGYPVIYYLDGNSVFGTVVEAMRIQSAKPEKTGVVPAVIVGIGYPTDSPFSPARFYDYTITRGEIPMRSKPDGTAWPDQGGAEEFLSFIEEELKPKIHRTYPTDPSKQALFGHSLGGLFVLYALFAKPAAFRTYIAGSPSIHLNERSILEKETMFRNQLEKQTICADLLIGIGELENNHKSNIGNYAKKMVGRLSNYENRGLKVNFIEFAEEGHSSVLPPLVNRSLRYSCETWNRSFQDRQA</sequence>
<evidence type="ECO:0000256" key="1">
    <source>
        <dbReference type="ARBA" id="ARBA00005622"/>
    </source>
</evidence>
<proteinExistence type="inferred from homology"/>
<name>A0A1H3SSG9_9BACI</name>
<evidence type="ECO:0000313" key="3">
    <source>
        <dbReference type="EMBL" id="SDZ41043.1"/>
    </source>
</evidence>
<keyword evidence="2" id="KW-0378">Hydrolase</keyword>
<dbReference type="STRING" id="1503961.SAMN05421736_11211"/>
<dbReference type="InterPro" id="IPR000801">
    <property type="entry name" value="Esterase-like"/>
</dbReference>
<dbReference type="Proteomes" id="UP000198935">
    <property type="component" value="Unassembled WGS sequence"/>
</dbReference>
<dbReference type="InterPro" id="IPR029058">
    <property type="entry name" value="AB_hydrolase_fold"/>
</dbReference>
<evidence type="ECO:0000313" key="4">
    <source>
        <dbReference type="Proteomes" id="UP000198935"/>
    </source>
</evidence>
<dbReference type="GO" id="GO:0016788">
    <property type="term" value="F:hydrolase activity, acting on ester bonds"/>
    <property type="evidence" value="ECO:0007669"/>
    <property type="project" value="TreeGrafter"/>
</dbReference>
<dbReference type="InterPro" id="IPR052558">
    <property type="entry name" value="Siderophore_Hydrolase_D"/>
</dbReference>
<evidence type="ECO:0000256" key="2">
    <source>
        <dbReference type="ARBA" id="ARBA00022801"/>
    </source>
</evidence>
<organism evidence="3 4">
    <name type="scientific">Evansella caseinilytica</name>
    <dbReference type="NCBI Taxonomy" id="1503961"/>
    <lineage>
        <taxon>Bacteria</taxon>
        <taxon>Bacillati</taxon>
        <taxon>Bacillota</taxon>
        <taxon>Bacilli</taxon>
        <taxon>Bacillales</taxon>
        <taxon>Bacillaceae</taxon>
        <taxon>Evansella</taxon>
    </lineage>
</organism>
<gene>
    <name evidence="3" type="ORF">SAMN05421736_11211</name>
</gene>
<dbReference type="EMBL" id="FNPI01000012">
    <property type="protein sequence ID" value="SDZ41043.1"/>
    <property type="molecule type" value="Genomic_DNA"/>
</dbReference>
<dbReference type="SUPFAM" id="SSF53474">
    <property type="entry name" value="alpha/beta-Hydrolases"/>
    <property type="match status" value="1"/>
</dbReference>